<gene>
    <name evidence="5" type="ORF">OKA104_LOCUS54963</name>
</gene>
<dbReference type="GO" id="GO:0004862">
    <property type="term" value="F:cAMP-dependent protein kinase inhibitor activity"/>
    <property type="evidence" value="ECO:0007669"/>
    <property type="project" value="TreeGrafter"/>
</dbReference>
<dbReference type="PRINTS" id="PR00104">
    <property type="entry name" value="CGMPKINASE"/>
</dbReference>
<evidence type="ECO:0000313" key="6">
    <source>
        <dbReference type="Proteomes" id="UP000663881"/>
    </source>
</evidence>
<reference evidence="5" key="1">
    <citation type="submission" date="2021-02" db="EMBL/GenBank/DDBJ databases">
        <authorList>
            <person name="Nowell W R."/>
        </authorList>
    </citation>
    <scope>NUCLEOTIDE SEQUENCE</scope>
</reference>
<evidence type="ECO:0000313" key="5">
    <source>
        <dbReference type="EMBL" id="CAF4465991.1"/>
    </source>
</evidence>
<dbReference type="PANTHER" id="PTHR11635">
    <property type="entry name" value="CAMP-DEPENDENT PROTEIN KINASE REGULATORY CHAIN"/>
    <property type="match status" value="1"/>
</dbReference>
<feature type="domain" description="Cyclic nucleotide-binding" evidence="4">
    <location>
        <begin position="11"/>
        <end position="87"/>
    </location>
</feature>
<keyword evidence="2" id="KW-0116">cAMP-binding</keyword>
<keyword evidence="3" id="KW-0114">cAMP</keyword>
<dbReference type="PROSITE" id="PS50042">
    <property type="entry name" value="CNMP_BINDING_3"/>
    <property type="match status" value="1"/>
</dbReference>
<evidence type="ECO:0000259" key="4">
    <source>
        <dbReference type="PROSITE" id="PS50042"/>
    </source>
</evidence>
<dbReference type="GO" id="GO:0005829">
    <property type="term" value="C:cytosol"/>
    <property type="evidence" value="ECO:0007669"/>
    <property type="project" value="TreeGrafter"/>
</dbReference>
<dbReference type="AlphaFoldDB" id="A0A820T3W7"/>
<evidence type="ECO:0000256" key="3">
    <source>
        <dbReference type="ARBA" id="ARBA00023149"/>
    </source>
</evidence>
<organism evidence="5 6">
    <name type="scientific">Adineta steineri</name>
    <dbReference type="NCBI Taxonomy" id="433720"/>
    <lineage>
        <taxon>Eukaryota</taxon>
        <taxon>Metazoa</taxon>
        <taxon>Spiralia</taxon>
        <taxon>Gnathifera</taxon>
        <taxon>Rotifera</taxon>
        <taxon>Eurotatoria</taxon>
        <taxon>Bdelloidea</taxon>
        <taxon>Adinetida</taxon>
        <taxon>Adinetidae</taxon>
        <taxon>Adineta</taxon>
    </lineage>
</organism>
<protein>
    <recommendedName>
        <fullName evidence="4">Cyclic nucleotide-binding domain-containing protein</fullName>
    </recommendedName>
</protein>
<dbReference type="GO" id="GO:0005524">
    <property type="term" value="F:ATP binding"/>
    <property type="evidence" value="ECO:0007669"/>
    <property type="project" value="InterPro"/>
</dbReference>
<dbReference type="GO" id="GO:0004692">
    <property type="term" value="F:cGMP-dependent protein kinase activity"/>
    <property type="evidence" value="ECO:0007669"/>
    <property type="project" value="InterPro"/>
</dbReference>
<keyword evidence="2" id="KW-0547">Nucleotide-binding</keyword>
<dbReference type="Proteomes" id="UP000663881">
    <property type="component" value="Unassembled WGS sequence"/>
</dbReference>
<dbReference type="CDD" id="cd00038">
    <property type="entry name" value="CAP_ED"/>
    <property type="match status" value="1"/>
</dbReference>
<dbReference type="InterPro" id="IPR014710">
    <property type="entry name" value="RmlC-like_jellyroll"/>
</dbReference>
<evidence type="ECO:0000256" key="2">
    <source>
        <dbReference type="ARBA" id="ARBA00022566"/>
    </source>
</evidence>
<dbReference type="InterPro" id="IPR050503">
    <property type="entry name" value="cAMP-dep_PK_reg_su-like"/>
</dbReference>
<comment type="similarity">
    <text evidence="1">Belongs to the cAMP-dependent kinase regulatory chain family.</text>
</comment>
<name>A0A820T3W7_9BILA</name>
<feature type="non-terminal residue" evidence="5">
    <location>
        <position position="1"/>
    </location>
</feature>
<dbReference type="Gene3D" id="2.60.120.10">
    <property type="entry name" value="Jelly Rolls"/>
    <property type="match status" value="1"/>
</dbReference>
<dbReference type="InterPro" id="IPR002374">
    <property type="entry name" value="cGMP_dep_kinase"/>
</dbReference>
<dbReference type="PANTHER" id="PTHR11635:SF152">
    <property type="entry name" value="CAMP-DEPENDENT PROTEIN KINASE TYPE I REGULATORY SUBUNIT-RELATED"/>
    <property type="match status" value="1"/>
</dbReference>
<dbReference type="GO" id="GO:0034236">
    <property type="term" value="F:protein kinase A catalytic subunit binding"/>
    <property type="evidence" value="ECO:0007669"/>
    <property type="project" value="TreeGrafter"/>
</dbReference>
<comment type="caution">
    <text evidence="5">The sequence shown here is derived from an EMBL/GenBank/DDBJ whole genome shotgun (WGS) entry which is preliminary data.</text>
</comment>
<dbReference type="Pfam" id="PF00027">
    <property type="entry name" value="cNMP_binding"/>
    <property type="match status" value="1"/>
</dbReference>
<feature type="non-terminal residue" evidence="5">
    <location>
        <position position="87"/>
    </location>
</feature>
<dbReference type="SUPFAM" id="SSF51206">
    <property type="entry name" value="cAMP-binding domain-like"/>
    <property type="match status" value="1"/>
</dbReference>
<dbReference type="PROSITE" id="PS00888">
    <property type="entry name" value="CNMP_BINDING_1"/>
    <property type="match status" value="1"/>
</dbReference>
<dbReference type="GO" id="GO:0005952">
    <property type="term" value="C:cAMP-dependent protein kinase complex"/>
    <property type="evidence" value="ECO:0007669"/>
    <property type="project" value="InterPro"/>
</dbReference>
<dbReference type="EMBL" id="CAJOAY010037766">
    <property type="protein sequence ID" value="CAF4465991.1"/>
    <property type="molecule type" value="Genomic_DNA"/>
</dbReference>
<accession>A0A820T3W7</accession>
<dbReference type="InterPro" id="IPR000595">
    <property type="entry name" value="cNMP-bd_dom"/>
</dbReference>
<dbReference type="InterPro" id="IPR018490">
    <property type="entry name" value="cNMP-bd_dom_sf"/>
</dbReference>
<dbReference type="InterPro" id="IPR018488">
    <property type="entry name" value="cNMP-bd_CS"/>
</dbReference>
<proteinExistence type="inferred from homology"/>
<evidence type="ECO:0000256" key="1">
    <source>
        <dbReference type="ARBA" id="ARBA00005753"/>
    </source>
</evidence>
<dbReference type="GO" id="GO:0030552">
    <property type="term" value="F:cAMP binding"/>
    <property type="evidence" value="ECO:0007669"/>
    <property type="project" value="UniProtKB-KW"/>
</dbReference>
<sequence>FLFFSFLSIKSFEKLREDILSKIADVLDEVSYADGECIVRQGAKGDTFYIIAKGRARITEAKSKWDAPINIRHLERGESFGEPALQS</sequence>